<dbReference type="Proteomes" id="UP001319200">
    <property type="component" value="Unassembled WGS sequence"/>
</dbReference>
<dbReference type="Pfam" id="PF00300">
    <property type="entry name" value="His_Phos_1"/>
    <property type="match status" value="1"/>
</dbReference>
<keyword evidence="1" id="KW-0378">Hydrolase</keyword>
<dbReference type="InterPro" id="IPR029033">
    <property type="entry name" value="His_PPase_superfam"/>
</dbReference>
<comment type="caution">
    <text evidence="2">The sequence shown here is derived from an EMBL/GenBank/DDBJ whole genome shotgun (WGS) entry which is preliminary data.</text>
</comment>
<dbReference type="PANTHER" id="PTHR20935">
    <property type="entry name" value="PHOSPHOGLYCERATE MUTASE-RELATED"/>
    <property type="match status" value="1"/>
</dbReference>
<dbReference type="InterPro" id="IPR013078">
    <property type="entry name" value="His_Pase_superF_clade-1"/>
</dbReference>
<dbReference type="CDD" id="cd07067">
    <property type="entry name" value="HP_PGM_like"/>
    <property type="match status" value="1"/>
</dbReference>
<protein>
    <submittedName>
        <fullName evidence="2">Histidine phosphatase family protein</fullName>
    </submittedName>
</protein>
<organism evidence="2 3">
    <name type="scientific">Chryseosolibacter histidini</name>
    <dbReference type="NCBI Taxonomy" id="2782349"/>
    <lineage>
        <taxon>Bacteria</taxon>
        <taxon>Pseudomonadati</taxon>
        <taxon>Bacteroidota</taxon>
        <taxon>Cytophagia</taxon>
        <taxon>Cytophagales</taxon>
        <taxon>Chryseotaleaceae</taxon>
        <taxon>Chryseosolibacter</taxon>
    </lineage>
</organism>
<dbReference type="RefSeq" id="WP_254169179.1">
    <property type="nucleotide sequence ID" value="NZ_JAHESF010000042.1"/>
</dbReference>
<dbReference type="AlphaFoldDB" id="A0AAP2GRX5"/>
<evidence type="ECO:0000313" key="3">
    <source>
        <dbReference type="Proteomes" id="UP001319200"/>
    </source>
</evidence>
<evidence type="ECO:0000256" key="1">
    <source>
        <dbReference type="ARBA" id="ARBA00022801"/>
    </source>
</evidence>
<accession>A0AAP2GRX5</accession>
<dbReference type="SUPFAM" id="SSF53254">
    <property type="entry name" value="Phosphoglycerate mutase-like"/>
    <property type="match status" value="1"/>
</dbReference>
<dbReference type="GO" id="GO:0016787">
    <property type="term" value="F:hydrolase activity"/>
    <property type="evidence" value="ECO:0007669"/>
    <property type="project" value="UniProtKB-KW"/>
</dbReference>
<dbReference type="EMBL" id="JAHESF010000042">
    <property type="protein sequence ID" value="MBT1700495.1"/>
    <property type="molecule type" value="Genomic_DNA"/>
</dbReference>
<name>A0AAP2GRX5_9BACT</name>
<evidence type="ECO:0000313" key="2">
    <source>
        <dbReference type="EMBL" id="MBT1700495.1"/>
    </source>
</evidence>
<sequence length="171" mass="18957">MVKQLYLFRHAEALDKSANQPDKNRELTTAGVQQALQAGAYLSRENLALDAIFSSSAERARQSASIIGDVLKLDPQRVVFEDELYDASVRTFFAFIGQLDNAYNHVMCVGHNPTISYLAEYLSKAEIGDMTPAGVAIITFNVSSWSEVNQGNGELLRYLTPREMMNTGFQA</sequence>
<keyword evidence="3" id="KW-1185">Reference proteome</keyword>
<gene>
    <name evidence="2" type="ORF">KK083_26645</name>
</gene>
<dbReference type="SMART" id="SM00855">
    <property type="entry name" value="PGAM"/>
    <property type="match status" value="1"/>
</dbReference>
<proteinExistence type="predicted"/>
<dbReference type="Gene3D" id="3.40.50.1240">
    <property type="entry name" value="Phosphoglycerate mutase-like"/>
    <property type="match status" value="1"/>
</dbReference>
<dbReference type="InterPro" id="IPR051021">
    <property type="entry name" value="Mito_Ser/Thr_phosphatase"/>
</dbReference>
<reference evidence="2 3" key="1">
    <citation type="submission" date="2021-05" db="EMBL/GenBank/DDBJ databases">
        <title>A Polyphasic approach of four new species of the genus Ohtaekwangia: Ohtaekwangia histidinii sp. nov., Ohtaekwangia cretensis sp. nov., Ohtaekwangia indiensis sp. nov., Ohtaekwangia reichenbachii sp. nov. from diverse environment.</title>
        <authorList>
            <person name="Octaviana S."/>
        </authorList>
    </citation>
    <scope>NUCLEOTIDE SEQUENCE [LARGE SCALE GENOMIC DNA]</scope>
    <source>
        <strain evidence="2 3">PWU4</strain>
    </source>
</reference>